<evidence type="ECO:0000256" key="1">
    <source>
        <dbReference type="SAM" id="SignalP"/>
    </source>
</evidence>
<name>W0ABT7_9SPHN</name>
<dbReference type="EMBL" id="CP006644">
    <property type="protein sequence ID" value="AHE53135.1"/>
    <property type="molecule type" value="Genomic_DNA"/>
</dbReference>
<dbReference type="NCBIfam" id="TIGR04433">
    <property type="entry name" value="UrcA_uranyl"/>
    <property type="match status" value="1"/>
</dbReference>
<keyword evidence="3" id="KW-1185">Reference proteome</keyword>
<evidence type="ECO:0000313" key="3">
    <source>
        <dbReference type="Proteomes" id="UP000018851"/>
    </source>
</evidence>
<gene>
    <name evidence="2" type="ORF">NX02_07040</name>
</gene>
<dbReference type="InterPro" id="IPR030972">
    <property type="entry name" value="UrcA_uranyl"/>
</dbReference>
<proteinExistence type="predicted"/>
<dbReference type="Proteomes" id="UP000018851">
    <property type="component" value="Chromosome"/>
</dbReference>
<dbReference type="KEGG" id="ssan:NX02_07040"/>
<dbReference type="HOGENOM" id="CLU_174751_0_0_5"/>
<dbReference type="RefSeq" id="WP_025291404.1">
    <property type="nucleotide sequence ID" value="NZ_CP006644.1"/>
</dbReference>
<sequence length="102" mass="10781">MRLHLVLAFGLALAPLPALAHNPLAEDSVTTRVGDLDLSTPAGQRVFTARLTRAAKAVCGNGAYRIHLSMQRKANQCRAEVIADARARVTPGTEAVVISAAH</sequence>
<evidence type="ECO:0000313" key="2">
    <source>
        <dbReference type="EMBL" id="AHE53135.1"/>
    </source>
</evidence>
<dbReference type="eggNOG" id="ENOG5030Z6Q">
    <property type="taxonomic scope" value="Bacteria"/>
</dbReference>
<feature type="chain" id="PRO_5004785292" description="UrcA family protein" evidence="1">
    <location>
        <begin position="21"/>
        <end position="102"/>
    </location>
</feature>
<protein>
    <recommendedName>
        <fullName evidence="4">UrcA family protein</fullName>
    </recommendedName>
</protein>
<organism evidence="2 3">
    <name type="scientific">Sphingomonas sanxanigenens DSM 19645 = NX02</name>
    <dbReference type="NCBI Taxonomy" id="1123269"/>
    <lineage>
        <taxon>Bacteria</taxon>
        <taxon>Pseudomonadati</taxon>
        <taxon>Pseudomonadota</taxon>
        <taxon>Alphaproteobacteria</taxon>
        <taxon>Sphingomonadales</taxon>
        <taxon>Sphingomonadaceae</taxon>
        <taxon>Sphingomonas</taxon>
    </lineage>
</organism>
<keyword evidence="1" id="KW-0732">Signal</keyword>
<dbReference type="PATRIC" id="fig|1123269.5.peg.1362"/>
<reference evidence="2 3" key="1">
    <citation type="submission" date="2013-07" db="EMBL/GenBank/DDBJ databases">
        <title>Completed genome of Sphingomonas sanxanigenens NX02.</title>
        <authorList>
            <person name="Ma T."/>
            <person name="Huang H."/>
            <person name="Wu M."/>
            <person name="Li X."/>
            <person name="Li G."/>
        </authorList>
    </citation>
    <scope>NUCLEOTIDE SEQUENCE [LARGE SCALE GENOMIC DNA]</scope>
    <source>
        <strain evidence="2 3">NX02</strain>
    </source>
</reference>
<dbReference type="AlphaFoldDB" id="W0ABT7"/>
<feature type="signal peptide" evidence="1">
    <location>
        <begin position="1"/>
        <end position="20"/>
    </location>
</feature>
<evidence type="ECO:0008006" key="4">
    <source>
        <dbReference type="Google" id="ProtNLM"/>
    </source>
</evidence>
<accession>W0ABT7</accession>
<dbReference type="OrthoDB" id="7428650at2"/>